<evidence type="ECO:0000313" key="5">
    <source>
        <dbReference type="EMBL" id="NDV87989.1"/>
    </source>
</evidence>
<dbReference type="RefSeq" id="WP_163044824.1">
    <property type="nucleotide sequence ID" value="NZ_JAAAMJ010000012.1"/>
</dbReference>
<organism evidence="5 6">
    <name type="scientific">Aurantimonas aggregata</name>
    <dbReference type="NCBI Taxonomy" id="2047720"/>
    <lineage>
        <taxon>Bacteria</taxon>
        <taxon>Pseudomonadati</taxon>
        <taxon>Pseudomonadota</taxon>
        <taxon>Alphaproteobacteria</taxon>
        <taxon>Hyphomicrobiales</taxon>
        <taxon>Aurantimonadaceae</taxon>
        <taxon>Aurantimonas</taxon>
    </lineage>
</organism>
<keyword evidence="6" id="KW-1185">Reference proteome</keyword>
<dbReference type="PANTHER" id="PTHR35372:SF2">
    <property type="entry name" value="SF3 HELICASE DOMAIN-CONTAINING PROTEIN"/>
    <property type="match status" value="1"/>
</dbReference>
<keyword evidence="1" id="KW-0547">Nucleotide-binding</keyword>
<dbReference type="EMBL" id="JAAAMJ010000012">
    <property type="protein sequence ID" value="NDV87989.1"/>
    <property type="molecule type" value="Genomic_DNA"/>
</dbReference>
<dbReference type="AlphaFoldDB" id="A0A6L9MJI2"/>
<evidence type="ECO:0000256" key="2">
    <source>
        <dbReference type="ARBA" id="ARBA00022801"/>
    </source>
</evidence>
<dbReference type="InterPro" id="IPR014818">
    <property type="entry name" value="Phage/plasmid_primase_P4_C"/>
</dbReference>
<dbReference type="InterPro" id="IPR014015">
    <property type="entry name" value="Helicase_SF3_DNA-vir"/>
</dbReference>
<dbReference type="InterPro" id="IPR006500">
    <property type="entry name" value="Helicase_put_C_phage/plasmid"/>
</dbReference>
<accession>A0A6L9MJI2</accession>
<dbReference type="Gene3D" id="3.40.50.300">
    <property type="entry name" value="P-loop containing nucleotide triphosphate hydrolases"/>
    <property type="match status" value="1"/>
</dbReference>
<dbReference type="PANTHER" id="PTHR35372">
    <property type="entry name" value="ATP BINDING PROTEIN-RELATED"/>
    <property type="match status" value="1"/>
</dbReference>
<dbReference type="SUPFAM" id="SSF52540">
    <property type="entry name" value="P-loop containing nucleoside triphosphate hydrolases"/>
    <property type="match status" value="1"/>
</dbReference>
<dbReference type="GO" id="GO:0005524">
    <property type="term" value="F:ATP binding"/>
    <property type="evidence" value="ECO:0007669"/>
    <property type="project" value="UniProtKB-KW"/>
</dbReference>
<dbReference type="InterPro" id="IPR027417">
    <property type="entry name" value="P-loop_NTPase"/>
</dbReference>
<keyword evidence="3" id="KW-0067">ATP-binding</keyword>
<protein>
    <submittedName>
        <fullName evidence="5">DNA primase</fullName>
    </submittedName>
</protein>
<dbReference type="Pfam" id="PF08706">
    <property type="entry name" value="D5_N"/>
    <property type="match status" value="1"/>
</dbReference>
<reference evidence="5 6" key="1">
    <citation type="submission" date="2020-01" db="EMBL/GenBank/DDBJ databases">
        <title>Genomes of bacteria type strains.</title>
        <authorList>
            <person name="Chen J."/>
            <person name="Zhu S."/>
            <person name="Chen J."/>
        </authorList>
    </citation>
    <scope>NUCLEOTIDE SEQUENCE [LARGE SCALE GENOMIC DNA]</scope>
    <source>
        <strain evidence="5 6">KCTC 52919</strain>
    </source>
</reference>
<dbReference type="PROSITE" id="PS51206">
    <property type="entry name" value="SF3_HELICASE_1"/>
    <property type="match status" value="1"/>
</dbReference>
<dbReference type="InterPro" id="IPR051620">
    <property type="entry name" value="ORF904-like_C"/>
</dbReference>
<dbReference type="NCBIfam" id="TIGR01613">
    <property type="entry name" value="primase_Cterm"/>
    <property type="match status" value="1"/>
</dbReference>
<keyword evidence="2" id="KW-0378">Hydrolase</keyword>
<dbReference type="GO" id="GO:0016787">
    <property type="term" value="F:hydrolase activity"/>
    <property type="evidence" value="ECO:0007669"/>
    <property type="project" value="UniProtKB-KW"/>
</dbReference>
<dbReference type="Proteomes" id="UP000476332">
    <property type="component" value="Unassembled WGS sequence"/>
</dbReference>
<dbReference type="SMART" id="SM00885">
    <property type="entry name" value="D5_N"/>
    <property type="match status" value="1"/>
</dbReference>
<sequence length="603" mass="65891">MAPRGDNSGLEAVRAILAAATAQASSAGLDAPPAEPEAREPVAAGTVVVNGRELPQAGDPETVEDLVTAASAHLHQSDTDNAMRLIMHFGRDLRVMAQEKAKAPLFVVWTGTHWDTANGRPRAERLAQRLGDRILGELQFLSPSKKQAAVLEAAVAVREKATDELSPSDKRILKNAEAIEKGVAGARKTRRDFAISSKNKSRIDNMLSGAAPHVLTDPDEFNADPLKVAVKGATLTFSVVTEREVNPAAERDDAPAETPSHIDVRRSKLTVTKGHRREDLISELVPVAYGRLARCPKWTAFLEEYLPNAEVRRMVQVAFGLGLLGVTVQKLFFHYGSGANGKSVCMEVICRVLGEAAVTLPSTSFFGGPGQSGGATPDVARLHGRRLLRVKELPQGEDLREDLVKELTGGEAITVRDLFAGYFDFQPIFTGHMSGNNYPKITGTDNGIWRRMAVVLWPKTIPIEKQRDFEEVVSDFEPEHPGILNWLIEGALIYLREGLHVPDAVTAETQKYRDEMDPTAGFVARCVRPKPDDEVLARAFYQAYSAWAESAAVKPISETAFGRIMAKKFERRDDRVRRYVGITLIDVPAREVGSDYPSGYGGG</sequence>
<evidence type="ECO:0000256" key="1">
    <source>
        <dbReference type="ARBA" id="ARBA00022741"/>
    </source>
</evidence>
<feature type="domain" description="SF3 helicase" evidence="4">
    <location>
        <begin position="310"/>
        <end position="470"/>
    </location>
</feature>
<proteinExistence type="predicted"/>
<evidence type="ECO:0000313" key="6">
    <source>
        <dbReference type="Proteomes" id="UP000476332"/>
    </source>
</evidence>
<name>A0A6L9MJI2_9HYPH</name>
<evidence type="ECO:0000259" key="4">
    <source>
        <dbReference type="PROSITE" id="PS51206"/>
    </source>
</evidence>
<gene>
    <name evidence="5" type="ORF">GTW51_14890</name>
</gene>
<comment type="caution">
    <text evidence="5">The sequence shown here is derived from an EMBL/GenBank/DDBJ whole genome shotgun (WGS) entry which is preliminary data.</text>
</comment>
<evidence type="ECO:0000256" key="3">
    <source>
        <dbReference type="ARBA" id="ARBA00022840"/>
    </source>
</evidence>